<accession>X1W2F4</accession>
<evidence type="ECO:0008006" key="2">
    <source>
        <dbReference type="Google" id="ProtNLM"/>
    </source>
</evidence>
<dbReference type="InterPro" id="IPR035996">
    <property type="entry name" value="4pyrrol_Methylase_sf"/>
</dbReference>
<dbReference type="Gene3D" id="3.30.950.10">
    <property type="entry name" value="Methyltransferase, Cobalt-precorrin-4 Transmethylase, Domain 2"/>
    <property type="match status" value="1"/>
</dbReference>
<name>X1W2F4_9ZZZZ</name>
<dbReference type="PANTHER" id="PTHR46111:SF1">
    <property type="entry name" value="RIBOSOMAL RNA SMALL SUBUNIT METHYLTRANSFERASE I"/>
    <property type="match status" value="1"/>
</dbReference>
<evidence type="ECO:0000313" key="1">
    <source>
        <dbReference type="EMBL" id="GAJ23610.1"/>
    </source>
</evidence>
<dbReference type="InterPro" id="IPR014776">
    <property type="entry name" value="4pyrrole_Mease_sub2"/>
</dbReference>
<reference evidence="1" key="1">
    <citation type="journal article" date="2014" name="Front. Microbiol.">
        <title>High frequency of phylogenetically diverse reductive dehalogenase-homologous genes in deep subseafloor sedimentary metagenomes.</title>
        <authorList>
            <person name="Kawai M."/>
            <person name="Futagami T."/>
            <person name="Toyoda A."/>
            <person name="Takaki Y."/>
            <person name="Nishi S."/>
            <person name="Hori S."/>
            <person name="Arai W."/>
            <person name="Tsubouchi T."/>
            <person name="Morono Y."/>
            <person name="Uchiyama I."/>
            <person name="Ito T."/>
            <person name="Fujiyama A."/>
            <person name="Inagaki F."/>
            <person name="Takami H."/>
        </authorList>
    </citation>
    <scope>NUCLEOTIDE SEQUENCE</scope>
    <source>
        <strain evidence="1">Expedition CK06-06</strain>
    </source>
</reference>
<protein>
    <recommendedName>
        <fullName evidence="2">Tetrapyrrole methylase domain-containing protein</fullName>
    </recommendedName>
</protein>
<feature type="non-terminal residue" evidence="1">
    <location>
        <position position="1"/>
    </location>
</feature>
<dbReference type="SUPFAM" id="SSF53790">
    <property type="entry name" value="Tetrapyrrole methylase"/>
    <property type="match status" value="1"/>
</dbReference>
<proteinExistence type="predicted"/>
<dbReference type="AlphaFoldDB" id="X1W2F4"/>
<dbReference type="EMBL" id="BARW01037244">
    <property type="protein sequence ID" value="GAJ23610.1"/>
    <property type="molecule type" value="Genomic_DNA"/>
</dbReference>
<organism evidence="1">
    <name type="scientific">marine sediment metagenome</name>
    <dbReference type="NCBI Taxonomy" id="412755"/>
    <lineage>
        <taxon>unclassified sequences</taxon>
        <taxon>metagenomes</taxon>
        <taxon>ecological metagenomes</taxon>
    </lineage>
</organism>
<sequence>VVPRKEGKRNAYLQSIDGEERTVILYESPHRLAVTLGAIAAILPERRIVVARELTKMYEEILRGKANEILPILEARHGKVKGEYVLLIEGSKRIVRRDQKETEELACLLKEEGISSDLAMQILARCSGCSRNEAYRLLHLH</sequence>
<comment type="caution">
    <text evidence="1">The sequence shown here is derived from an EMBL/GenBank/DDBJ whole genome shotgun (WGS) entry which is preliminary data.</text>
</comment>
<dbReference type="GO" id="GO:0008168">
    <property type="term" value="F:methyltransferase activity"/>
    <property type="evidence" value="ECO:0007669"/>
    <property type="project" value="InterPro"/>
</dbReference>
<dbReference type="InterPro" id="IPR008189">
    <property type="entry name" value="rRNA_ssu_MeTfrase_I"/>
</dbReference>
<gene>
    <name evidence="1" type="ORF">S12H4_57556</name>
</gene>
<dbReference type="PANTHER" id="PTHR46111">
    <property type="entry name" value="RIBOSOMAL RNA SMALL SUBUNIT METHYLTRANSFERASE I"/>
    <property type="match status" value="1"/>
</dbReference>